<reference evidence="2 3" key="1">
    <citation type="submission" date="2018-01" db="EMBL/GenBank/DDBJ databases">
        <title>Genomic Encyclopedia of Archaeal and Bacterial Type Strains, Phase II (KMG-II): from individual species to whole genera.</title>
        <authorList>
            <person name="Goeker M."/>
        </authorList>
    </citation>
    <scope>NUCLEOTIDE SEQUENCE [LARGE SCALE GENOMIC DNA]</scope>
    <source>
        <strain evidence="2 3">DSM 17023</strain>
    </source>
</reference>
<name>A0A2S3UTP3_9HYPH</name>
<accession>A0A2S3UTP3</accession>
<feature type="region of interest" description="Disordered" evidence="1">
    <location>
        <begin position="245"/>
        <end position="322"/>
    </location>
</feature>
<sequence length="322" mass="34281">MANTPLMPKATAVWLVDNTALSFTQIAAFCKLHPLEVKAIADGEAAQGIKGLDPILTGQLTREEVEKAQGDPNYQLKLQGSKVVVPESKRKGPRYTPVSRRQDRPNAILWLVRNHPELKDAQIMRLVGTTKPTIAAIRDRTHWNSSNLIPSDPVTLSLCSQLELDMEVEKAAKNAPQPVAGGPVETLMPVEESTSDDALAAAFSFGTSKPIKREEEEVFDAEAVFANLGMPKKVSGEEAVEVEADAAGEEVEAGVEAKAEAEAEVVAGEEAEAGVEAEAEAEAEVVAAEEADAEAETDAEAEAGAEAEAVDETETDEAAKEK</sequence>
<dbReference type="AlphaFoldDB" id="A0A2S3UTP3"/>
<keyword evidence="3" id="KW-1185">Reference proteome</keyword>
<evidence type="ECO:0000256" key="1">
    <source>
        <dbReference type="SAM" id="MobiDB-lite"/>
    </source>
</evidence>
<gene>
    <name evidence="2" type="ORF">CLV41_105277</name>
</gene>
<evidence type="ECO:0008006" key="4">
    <source>
        <dbReference type="Google" id="ProtNLM"/>
    </source>
</evidence>
<protein>
    <recommendedName>
        <fullName evidence="4">Cytoplasmic protein</fullName>
    </recommendedName>
</protein>
<dbReference type="InterPro" id="IPR010421">
    <property type="entry name" value="TrcR"/>
</dbReference>
<evidence type="ECO:0000313" key="3">
    <source>
        <dbReference type="Proteomes" id="UP000236959"/>
    </source>
</evidence>
<organism evidence="2 3">
    <name type="scientific">Roseibium marinum</name>
    <dbReference type="NCBI Taxonomy" id="281252"/>
    <lineage>
        <taxon>Bacteria</taxon>
        <taxon>Pseudomonadati</taxon>
        <taxon>Pseudomonadota</taxon>
        <taxon>Alphaproteobacteria</taxon>
        <taxon>Hyphomicrobiales</taxon>
        <taxon>Stappiaceae</taxon>
        <taxon>Roseibium</taxon>
    </lineage>
</organism>
<proteinExistence type="predicted"/>
<feature type="compositionally biased region" description="Acidic residues" evidence="1">
    <location>
        <begin position="267"/>
        <end position="316"/>
    </location>
</feature>
<evidence type="ECO:0000313" key="2">
    <source>
        <dbReference type="EMBL" id="POF31097.1"/>
    </source>
</evidence>
<comment type="caution">
    <text evidence="2">The sequence shown here is derived from an EMBL/GenBank/DDBJ whole genome shotgun (WGS) entry which is preliminary data.</text>
</comment>
<dbReference type="Pfam" id="PF06242">
    <property type="entry name" value="TrcR"/>
    <property type="match status" value="1"/>
</dbReference>
<dbReference type="EMBL" id="PPCN01000005">
    <property type="protein sequence ID" value="POF31097.1"/>
    <property type="molecule type" value="Genomic_DNA"/>
</dbReference>
<dbReference type="Proteomes" id="UP000236959">
    <property type="component" value="Unassembled WGS sequence"/>
</dbReference>